<sequence length="225" mass="24788">MAALALTVLLSGCVLYRSQIPVATTYEAEPQYKMQSAGHWQVLASDVADRILKAIEDRDDLLMKPLYLEPPNSRPFSLGFYKLLTSELVSRGMQVSLERESDVVDVDYDVLAVLHNDRMQRPPIGTFTTIGAGVSAARALNSMAEWIPAAIGAGVLADLAGGAITSSSNREVLISVSMSYNNRYVVHTSSVYYINDPDFEQFVDPEARGHYVQEFKARPVRVTAQ</sequence>
<reference evidence="1 2" key="1">
    <citation type="submission" date="2020-05" db="EMBL/GenBank/DDBJ databases">
        <title>Draft genome sequence of Desulfovibrio sp. strain HN2T.</title>
        <authorList>
            <person name="Ueno A."/>
            <person name="Tamazawa S."/>
            <person name="Tamamura S."/>
            <person name="Murakami T."/>
            <person name="Kiyama T."/>
            <person name="Inomata H."/>
            <person name="Amano Y."/>
            <person name="Miyakawa K."/>
            <person name="Tamaki H."/>
            <person name="Naganuma T."/>
            <person name="Kaneko K."/>
        </authorList>
    </citation>
    <scope>NUCLEOTIDE SEQUENCE [LARGE SCALE GENOMIC DNA]</scope>
    <source>
        <strain evidence="1 2">HN2</strain>
    </source>
</reference>
<evidence type="ECO:0000313" key="2">
    <source>
        <dbReference type="Proteomes" id="UP000503840"/>
    </source>
</evidence>
<organism evidence="1 2">
    <name type="scientific">Desulfovibrio subterraneus</name>
    <dbReference type="NCBI Taxonomy" id="2718620"/>
    <lineage>
        <taxon>Bacteria</taxon>
        <taxon>Pseudomonadati</taxon>
        <taxon>Thermodesulfobacteriota</taxon>
        <taxon>Desulfovibrionia</taxon>
        <taxon>Desulfovibrionales</taxon>
        <taxon>Desulfovibrionaceae</taxon>
        <taxon>Desulfovibrio</taxon>
    </lineage>
</organism>
<dbReference type="Proteomes" id="UP000503840">
    <property type="component" value="Unassembled WGS sequence"/>
</dbReference>
<proteinExistence type="predicted"/>
<evidence type="ECO:0000313" key="1">
    <source>
        <dbReference type="EMBL" id="GFM33556.1"/>
    </source>
</evidence>
<keyword evidence="2" id="KW-1185">Reference proteome</keyword>
<dbReference type="AlphaFoldDB" id="A0A7J0BIR2"/>
<name>A0A7J0BIR2_9BACT</name>
<comment type="caution">
    <text evidence="1">The sequence shown here is derived from an EMBL/GenBank/DDBJ whole genome shotgun (WGS) entry which is preliminary data.</text>
</comment>
<protein>
    <submittedName>
        <fullName evidence="1">Uncharacterized protein</fullName>
    </submittedName>
</protein>
<gene>
    <name evidence="1" type="ORF">DSM101010T_19210</name>
</gene>
<accession>A0A7J0BIR2</accession>
<dbReference type="EMBL" id="BLVO01000013">
    <property type="protein sequence ID" value="GFM33556.1"/>
    <property type="molecule type" value="Genomic_DNA"/>
</dbReference>